<dbReference type="InterPro" id="IPR016087">
    <property type="entry name" value="Chalcone_isomerase"/>
</dbReference>
<reference evidence="3" key="1">
    <citation type="submission" date="2022-10" db="EMBL/GenBank/DDBJ databases">
        <title>Two novel species of Flavobacterium.</title>
        <authorList>
            <person name="Liu Q."/>
            <person name="Xin Y.-H."/>
        </authorList>
    </citation>
    <scope>NUCLEOTIDE SEQUENCE</scope>
    <source>
        <strain evidence="3">LS1R47</strain>
    </source>
</reference>
<accession>A0A9X2YY94</accession>
<dbReference type="Proteomes" id="UP001151133">
    <property type="component" value="Unassembled WGS sequence"/>
</dbReference>
<dbReference type="GO" id="GO:0016872">
    <property type="term" value="F:intramolecular lyase activity"/>
    <property type="evidence" value="ECO:0007669"/>
    <property type="project" value="InterPro"/>
</dbReference>
<dbReference type="InterPro" id="IPR016088">
    <property type="entry name" value="Chalcone_isomerase_3-sand"/>
</dbReference>
<name>A0A9X2YY94_9FLAO</name>
<evidence type="ECO:0000313" key="3">
    <source>
        <dbReference type="EMBL" id="MCV9931383.1"/>
    </source>
</evidence>
<dbReference type="AlphaFoldDB" id="A0A9X2YY94"/>
<protein>
    <submittedName>
        <fullName evidence="3">Chalcone isomerase family protein</fullName>
    </submittedName>
</protein>
<evidence type="ECO:0000259" key="2">
    <source>
        <dbReference type="Pfam" id="PF16036"/>
    </source>
</evidence>
<evidence type="ECO:0000256" key="1">
    <source>
        <dbReference type="SAM" id="SignalP"/>
    </source>
</evidence>
<dbReference type="SUPFAM" id="SSF54626">
    <property type="entry name" value="Chalcone isomerase"/>
    <property type="match status" value="1"/>
</dbReference>
<feature type="domain" description="Chalcone isomerase" evidence="2">
    <location>
        <begin position="26"/>
        <end position="190"/>
    </location>
</feature>
<organism evidence="3 4">
    <name type="scientific">Flavobacterium frigoritolerans</name>
    <dbReference type="NCBI Taxonomy" id="2987686"/>
    <lineage>
        <taxon>Bacteria</taxon>
        <taxon>Pseudomonadati</taxon>
        <taxon>Bacteroidota</taxon>
        <taxon>Flavobacteriia</taxon>
        <taxon>Flavobacteriales</taxon>
        <taxon>Flavobacteriaceae</taxon>
        <taxon>Flavobacterium</taxon>
    </lineage>
</organism>
<sequence length="191" mass="21601">MKKILLLLTVISTLQFTNVSAQKTFTVDGVVLPRTIQFQNKTLSLNGAGGRSKLWLGSCVQSLYLSQLTQDSEYILDSATEMAIRINITTSIIPASKLTQLIHERFEKSAANNMEPLRYRLEDFKNMLGNQINEKDIFKIVYSPIDSSVWVYKNNVLKGKIKGNDFKKALFGIWLSNKPADQKLKDQLLGK</sequence>
<comment type="caution">
    <text evidence="3">The sequence shown here is derived from an EMBL/GenBank/DDBJ whole genome shotgun (WGS) entry which is preliminary data.</text>
</comment>
<proteinExistence type="predicted"/>
<keyword evidence="4" id="KW-1185">Reference proteome</keyword>
<keyword evidence="3" id="KW-0413">Isomerase</keyword>
<keyword evidence="1" id="KW-0732">Signal</keyword>
<dbReference type="RefSeq" id="WP_264285713.1">
    <property type="nucleotide sequence ID" value="NZ_JAOZEV010000002.1"/>
</dbReference>
<dbReference type="Pfam" id="PF16036">
    <property type="entry name" value="Chalcone_3"/>
    <property type="match status" value="1"/>
</dbReference>
<feature type="chain" id="PRO_5040936410" evidence="1">
    <location>
        <begin position="22"/>
        <end position="191"/>
    </location>
</feature>
<dbReference type="EMBL" id="JAOZEV010000002">
    <property type="protein sequence ID" value="MCV9931383.1"/>
    <property type="molecule type" value="Genomic_DNA"/>
</dbReference>
<dbReference type="Gene3D" id="3.50.70.10">
    <property type="match status" value="1"/>
</dbReference>
<dbReference type="InterPro" id="IPR036298">
    <property type="entry name" value="Chalcone_isomerase_sf"/>
</dbReference>
<feature type="signal peptide" evidence="1">
    <location>
        <begin position="1"/>
        <end position="21"/>
    </location>
</feature>
<gene>
    <name evidence="3" type="ORF">OIU80_03735</name>
</gene>
<evidence type="ECO:0000313" key="4">
    <source>
        <dbReference type="Proteomes" id="UP001151133"/>
    </source>
</evidence>